<dbReference type="Pfam" id="PF00795">
    <property type="entry name" value="CN_hydrolase"/>
    <property type="match status" value="1"/>
</dbReference>
<evidence type="ECO:0000259" key="2">
    <source>
        <dbReference type="PROSITE" id="PS50263"/>
    </source>
</evidence>
<dbReference type="Proteomes" id="UP000693892">
    <property type="component" value="Unassembled WGS sequence"/>
</dbReference>
<dbReference type="PANTHER" id="PTHR23088:SF27">
    <property type="entry name" value="DEAMINATED GLUTATHIONE AMIDASE"/>
    <property type="match status" value="1"/>
</dbReference>
<dbReference type="RefSeq" id="WP_218114313.1">
    <property type="nucleotide sequence ID" value="NZ_CAJVAP010000006.1"/>
</dbReference>
<evidence type="ECO:0000313" key="3">
    <source>
        <dbReference type="EMBL" id="CAG7603903.1"/>
    </source>
</evidence>
<protein>
    <submittedName>
        <fullName evidence="3">2-oxoglutaramate amidase</fullName>
        <ecNumber evidence="3">3.5.1.111</ecNumber>
    </submittedName>
</protein>
<dbReference type="InterPro" id="IPR003010">
    <property type="entry name" value="C-N_Hydrolase"/>
</dbReference>
<feature type="domain" description="CN hydrolase" evidence="2">
    <location>
        <begin position="2"/>
        <end position="243"/>
    </location>
</feature>
<keyword evidence="4" id="KW-1185">Reference proteome</keyword>
<dbReference type="InterPro" id="IPR001110">
    <property type="entry name" value="UPF0012_CS"/>
</dbReference>
<accession>A0A916JVA2</accession>
<reference evidence="3" key="1">
    <citation type="submission" date="2021-06" db="EMBL/GenBank/DDBJ databases">
        <authorList>
            <person name="Criscuolo A."/>
        </authorList>
    </citation>
    <scope>NUCLEOTIDE SEQUENCE</scope>
    <source>
        <strain evidence="3">CIP111803</strain>
    </source>
</reference>
<gene>
    <name evidence="3" type="ORF">LEUCIP111803_00683</name>
</gene>
<evidence type="ECO:0000313" key="4">
    <source>
        <dbReference type="Proteomes" id="UP000693892"/>
    </source>
</evidence>
<comment type="similarity">
    <text evidence="1">Belongs to the carbon-nitrogen hydrolase superfamily. NIT1/NIT2 family.</text>
</comment>
<dbReference type="EC" id="3.5.1.111" evidence="3"/>
<evidence type="ECO:0000256" key="1">
    <source>
        <dbReference type="ARBA" id="ARBA00010613"/>
    </source>
</evidence>
<name>A0A916JVA2_9MICO</name>
<comment type="caution">
    <text evidence="3">The sequence shown here is derived from an EMBL/GenBank/DDBJ whole genome shotgun (WGS) entry which is preliminary data.</text>
</comment>
<keyword evidence="3" id="KW-0378">Hydrolase</keyword>
<dbReference type="GO" id="GO:0106008">
    <property type="term" value="F:2-oxoglutaramate amidase activity"/>
    <property type="evidence" value="ECO:0007669"/>
    <property type="project" value="UniProtKB-EC"/>
</dbReference>
<dbReference type="PROSITE" id="PS50263">
    <property type="entry name" value="CN_HYDROLASE"/>
    <property type="match status" value="1"/>
</dbReference>
<dbReference type="PANTHER" id="PTHR23088">
    <property type="entry name" value="NITRILASE-RELATED"/>
    <property type="match status" value="1"/>
</dbReference>
<sequence>MTRVAMVQLASPDQESPQDRIARVERLLRSHADAGVDLFVLPELWSAGYLAFTHYDERAEPLDGPTVAMARRVAKDLEAWVHAGSFIERTPTGELHNTAVLIDAEGRIAQTYRKIHVFGYRSREAQLLTPGETLSVVPSPIGRVASTTCYDLRFPGLWLELGARGAEAAVVPAAWPAARREHFTLFTEARAVEHQLWMIAVNACGTQAGVELGGSSRVVDPWGRVVAECSPSEEEVRLVDIDPALVAEVRTEFPVIGDRLAPEAYPELSAGDDPAQ</sequence>
<dbReference type="EMBL" id="CAJVAP010000006">
    <property type="protein sequence ID" value="CAG7603903.1"/>
    <property type="molecule type" value="Genomic_DNA"/>
</dbReference>
<proteinExistence type="inferred from homology"/>
<dbReference type="AlphaFoldDB" id="A0A916JVA2"/>
<dbReference type="PROSITE" id="PS01227">
    <property type="entry name" value="UPF0012"/>
    <property type="match status" value="1"/>
</dbReference>
<organism evidence="3 4">
    <name type="scientific">Leucobacter soli</name>
    <dbReference type="NCBI Taxonomy" id="2812850"/>
    <lineage>
        <taxon>Bacteria</taxon>
        <taxon>Bacillati</taxon>
        <taxon>Actinomycetota</taxon>
        <taxon>Actinomycetes</taxon>
        <taxon>Micrococcales</taxon>
        <taxon>Microbacteriaceae</taxon>
        <taxon>Leucobacter</taxon>
    </lineage>
</organism>